<proteinExistence type="predicted"/>
<accession>A0A9D4BJS6</accession>
<dbReference type="Proteomes" id="UP000828390">
    <property type="component" value="Unassembled WGS sequence"/>
</dbReference>
<evidence type="ECO:0000313" key="3">
    <source>
        <dbReference type="EMBL" id="KAH3706246.1"/>
    </source>
</evidence>
<sequence length="181" mass="20397">MESKLAYVALSAGLISVCKACEDNAGDSKCWYTLWYIWFVLGLFLVVIIVLLVLYIKHRAKERNRVRRRRRSTRTVPVHIVPTGPPAYTEPSHKPPSYEESIQQTTRYSVDTHNSLNSTSAHDYNAPVSMPGVIPYHTDEFAYRPPPTSMRMHSILPGSTSPPLPPSYDVSMQTRGQGHPS</sequence>
<feature type="region of interest" description="Disordered" evidence="1">
    <location>
        <begin position="156"/>
        <end position="181"/>
    </location>
</feature>
<reference evidence="3" key="2">
    <citation type="submission" date="2020-11" db="EMBL/GenBank/DDBJ databases">
        <authorList>
            <person name="McCartney M.A."/>
            <person name="Auch B."/>
            <person name="Kono T."/>
            <person name="Mallez S."/>
            <person name="Becker A."/>
            <person name="Gohl D.M."/>
            <person name="Silverstein K.A.T."/>
            <person name="Koren S."/>
            <person name="Bechman K.B."/>
            <person name="Herman A."/>
            <person name="Abrahante J.E."/>
            <person name="Garbe J."/>
        </authorList>
    </citation>
    <scope>NUCLEOTIDE SEQUENCE</scope>
    <source>
        <strain evidence="3">Duluth1</strain>
        <tissue evidence="3">Whole animal</tissue>
    </source>
</reference>
<organism evidence="3 4">
    <name type="scientific">Dreissena polymorpha</name>
    <name type="common">Zebra mussel</name>
    <name type="synonym">Mytilus polymorpha</name>
    <dbReference type="NCBI Taxonomy" id="45954"/>
    <lineage>
        <taxon>Eukaryota</taxon>
        <taxon>Metazoa</taxon>
        <taxon>Spiralia</taxon>
        <taxon>Lophotrochozoa</taxon>
        <taxon>Mollusca</taxon>
        <taxon>Bivalvia</taxon>
        <taxon>Autobranchia</taxon>
        <taxon>Heteroconchia</taxon>
        <taxon>Euheterodonta</taxon>
        <taxon>Imparidentia</taxon>
        <taxon>Neoheterodontei</taxon>
        <taxon>Myida</taxon>
        <taxon>Dreissenoidea</taxon>
        <taxon>Dreissenidae</taxon>
        <taxon>Dreissena</taxon>
    </lineage>
</organism>
<keyword evidence="4" id="KW-1185">Reference proteome</keyword>
<keyword evidence="2" id="KW-1133">Transmembrane helix</keyword>
<feature type="compositionally biased region" description="Polar residues" evidence="1">
    <location>
        <begin position="170"/>
        <end position="181"/>
    </location>
</feature>
<evidence type="ECO:0000313" key="4">
    <source>
        <dbReference type="Proteomes" id="UP000828390"/>
    </source>
</evidence>
<gene>
    <name evidence="3" type="ORF">DPMN_065631</name>
</gene>
<evidence type="ECO:0000256" key="1">
    <source>
        <dbReference type="SAM" id="MobiDB-lite"/>
    </source>
</evidence>
<keyword evidence="2" id="KW-0812">Transmembrane</keyword>
<keyword evidence="2" id="KW-0472">Membrane</keyword>
<comment type="caution">
    <text evidence="3">The sequence shown here is derived from an EMBL/GenBank/DDBJ whole genome shotgun (WGS) entry which is preliminary data.</text>
</comment>
<feature type="region of interest" description="Disordered" evidence="1">
    <location>
        <begin position="78"/>
        <end position="98"/>
    </location>
</feature>
<reference evidence="3" key="1">
    <citation type="journal article" date="2019" name="bioRxiv">
        <title>The Genome of the Zebra Mussel, Dreissena polymorpha: A Resource for Invasive Species Research.</title>
        <authorList>
            <person name="McCartney M.A."/>
            <person name="Auch B."/>
            <person name="Kono T."/>
            <person name="Mallez S."/>
            <person name="Zhang Y."/>
            <person name="Obille A."/>
            <person name="Becker A."/>
            <person name="Abrahante J.E."/>
            <person name="Garbe J."/>
            <person name="Badalamenti J.P."/>
            <person name="Herman A."/>
            <person name="Mangelson H."/>
            <person name="Liachko I."/>
            <person name="Sullivan S."/>
            <person name="Sone E.D."/>
            <person name="Koren S."/>
            <person name="Silverstein K.A.T."/>
            <person name="Beckman K.B."/>
            <person name="Gohl D.M."/>
        </authorList>
    </citation>
    <scope>NUCLEOTIDE SEQUENCE</scope>
    <source>
        <strain evidence="3">Duluth1</strain>
        <tissue evidence="3">Whole animal</tissue>
    </source>
</reference>
<name>A0A9D4BJS6_DREPO</name>
<dbReference type="OrthoDB" id="6124677at2759"/>
<dbReference type="EMBL" id="JAIWYP010000014">
    <property type="protein sequence ID" value="KAH3706246.1"/>
    <property type="molecule type" value="Genomic_DNA"/>
</dbReference>
<protein>
    <submittedName>
        <fullName evidence="3">Uncharacterized protein</fullName>
    </submittedName>
</protein>
<dbReference type="AlphaFoldDB" id="A0A9D4BJS6"/>
<evidence type="ECO:0000256" key="2">
    <source>
        <dbReference type="SAM" id="Phobius"/>
    </source>
</evidence>
<feature type="transmembrane region" description="Helical" evidence="2">
    <location>
        <begin position="36"/>
        <end position="56"/>
    </location>
</feature>